<protein>
    <submittedName>
        <fullName evidence="1">ATP-binding protein</fullName>
    </submittedName>
</protein>
<proteinExistence type="predicted"/>
<dbReference type="GO" id="GO:0005524">
    <property type="term" value="F:ATP binding"/>
    <property type="evidence" value="ECO:0007669"/>
    <property type="project" value="UniProtKB-KW"/>
</dbReference>
<dbReference type="InterPro" id="IPR027417">
    <property type="entry name" value="P-loop_NTPase"/>
</dbReference>
<dbReference type="Gene3D" id="3.40.50.300">
    <property type="entry name" value="P-loop containing nucleotide triphosphate hydrolases"/>
    <property type="match status" value="1"/>
</dbReference>
<organism evidence="1">
    <name type="scientific">uncultured Sulfurovum sp</name>
    <dbReference type="NCBI Taxonomy" id="269237"/>
    <lineage>
        <taxon>Bacteria</taxon>
        <taxon>Pseudomonadati</taxon>
        <taxon>Campylobacterota</taxon>
        <taxon>Epsilonproteobacteria</taxon>
        <taxon>Campylobacterales</taxon>
        <taxon>Sulfurovaceae</taxon>
        <taxon>Sulfurovum</taxon>
        <taxon>environmental samples</taxon>
    </lineage>
</organism>
<accession>A0A6S6U1U9</accession>
<gene>
    <name evidence="1" type="ORF">HELGO_WM2030</name>
</gene>
<reference evidence="1" key="1">
    <citation type="submission" date="2020-01" db="EMBL/GenBank/DDBJ databases">
        <authorList>
            <person name="Meier V. D."/>
            <person name="Meier V D."/>
        </authorList>
    </citation>
    <scope>NUCLEOTIDE SEQUENCE</scope>
    <source>
        <strain evidence="1">HLG_WM_MAG_01</strain>
    </source>
</reference>
<dbReference type="EMBL" id="CACVAS010000170">
    <property type="protein sequence ID" value="CAA6828525.1"/>
    <property type="molecule type" value="Genomic_DNA"/>
</dbReference>
<dbReference type="SUPFAM" id="SSF52540">
    <property type="entry name" value="P-loop containing nucleoside triphosphate hydrolases"/>
    <property type="match status" value="1"/>
</dbReference>
<keyword evidence="1" id="KW-0547">Nucleotide-binding</keyword>
<keyword evidence="1" id="KW-0067">ATP-binding</keyword>
<name>A0A6S6U1U9_9BACT</name>
<dbReference type="AlphaFoldDB" id="A0A6S6U1U9"/>
<dbReference type="Pfam" id="PF13671">
    <property type="entry name" value="AAA_33"/>
    <property type="match status" value="1"/>
</dbReference>
<sequence>MLHILCGKMASGKTTLSKKLRDEHDAILISEDIWLAKLYGEEISSFEDYIKYTKRLRETLFEHVIELLDKEIDVVLDFSANTVRQRAWFRKIFEMAGVEHTLHYIVASDALCKKQLKQRSKGLPKGSKFITEEEFDMITQYFEEPLDVEGFNINRVEK</sequence>
<evidence type="ECO:0000313" key="1">
    <source>
        <dbReference type="EMBL" id="CAA6828525.1"/>
    </source>
</evidence>